<sequence>MEFLDIVNENDEIIGVASKEDIYKKLLCHRIVHVLIFNNEGKMFLQKRSTTVSFCPGFWSTAVGGHVDTDETYHEAALREYHEELGITSALDIVGKDFYTAPNSPDKFLTTFKTIFNGPFYLNPNEVSGIIAFDIADIKNMIKHGEKFHPELLFILNKYYL</sequence>
<proteinExistence type="predicted"/>
<dbReference type="InterPro" id="IPR000086">
    <property type="entry name" value="NUDIX_hydrolase_dom"/>
</dbReference>
<reference evidence="2 3" key="1">
    <citation type="journal article" date="2016" name="Nat. Commun.">
        <title>Thousands of microbial genomes shed light on interconnected biogeochemical processes in an aquifer system.</title>
        <authorList>
            <person name="Anantharaman K."/>
            <person name="Brown C.T."/>
            <person name="Hug L.A."/>
            <person name="Sharon I."/>
            <person name="Castelle C.J."/>
            <person name="Probst A.J."/>
            <person name="Thomas B.C."/>
            <person name="Singh A."/>
            <person name="Wilkins M.J."/>
            <person name="Karaoz U."/>
            <person name="Brodie E.L."/>
            <person name="Williams K.H."/>
            <person name="Hubbard S.S."/>
            <person name="Banfield J.F."/>
        </authorList>
    </citation>
    <scope>NUCLEOTIDE SEQUENCE [LARGE SCALE GENOMIC DNA]</scope>
</reference>
<dbReference type="AlphaFoldDB" id="A0A1F6P056"/>
<dbReference type="Pfam" id="PF00293">
    <property type="entry name" value="NUDIX"/>
    <property type="match status" value="1"/>
</dbReference>
<dbReference type="InterPro" id="IPR015797">
    <property type="entry name" value="NUDIX_hydrolase-like_dom_sf"/>
</dbReference>
<comment type="caution">
    <text evidence="2">The sequence shown here is derived from an EMBL/GenBank/DDBJ whole genome shotgun (WGS) entry which is preliminary data.</text>
</comment>
<dbReference type="PANTHER" id="PTHR10885:SF0">
    <property type="entry name" value="ISOPENTENYL-DIPHOSPHATE DELTA-ISOMERASE"/>
    <property type="match status" value="1"/>
</dbReference>
<dbReference type="PROSITE" id="PS51462">
    <property type="entry name" value="NUDIX"/>
    <property type="match status" value="1"/>
</dbReference>
<protein>
    <recommendedName>
        <fullName evidence="1">Nudix hydrolase domain-containing protein</fullName>
    </recommendedName>
</protein>
<evidence type="ECO:0000313" key="2">
    <source>
        <dbReference type="EMBL" id="OGH89545.1"/>
    </source>
</evidence>
<dbReference type="Gene3D" id="3.90.79.10">
    <property type="entry name" value="Nucleoside Triphosphate Pyrophosphohydrolase"/>
    <property type="match status" value="1"/>
</dbReference>
<evidence type="ECO:0000259" key="1">
    <source>
        <dbReference type="PROSITE" id="PS51462"/>
    </source>
</evidence>
<evidence type="ECO:0000313" key="3">
    <source>
        <dbReference type="Proteomes" id="UP000178490"/>
    </source>
</evidence>
<dbReference type="PANTHER" id="PTHR10885">
    <property type="entry name" value="ISOPENTENYL-DIPHOSPHATE DELTA-ISOMERASE"/>
    <property type="match status" value="1"/>
</dbReference>
<dbReference type="Proteomes" id="UP000178490">
    <property type="component" value="Unassembled WGS sequence"/>
</dbReference>
<feature type="domain" description="Nudix hydrolase" evidence="1">
    <location>
        <begin position="27"/>
        <end position="156"/>
    </location>
</feature>
<organism evidence="2 3">
    <name type="scientific">Candidatus Magasanikbacteria bacterium RIFOXYD2_FULL_36_9</name>
    <dbReference type="NCBI Taxonomy" id="1798707"/>
    <lineage>
        <taxon>Bacteria</taxon>
        <taxon>Candidatus Magasanikiibacteriota</taxon>
    </lineage>
</organism>
<dbReference type="SUPFAM" id="SSF55811">
    <property type="entry name" value="Nudix"/>
    <property type="match status" value="1"/>
</dbReference>
<gene>
    <name evidence="2" type="ORF">A2537_02505</name>
</gene>
<dbReference type="CDD" id="cd04692">
    <property type="entry name" value="NUDIX_Hydrolase"/>
    <property type="match status" value="1"/>
</dbReference>
<accession>A0A1F6P056</accession>
<dbReference type="EMBL" id="MFRC01000039">
    <property type="protein sequence ID" value="OGH89545.1"/>
    <property type="molecule type" value="Genomic_DNA"/>
</dbReference>
<name>A0A1F6P056_9BACT</name>
<dbReference type="GO" id="GO:0003824">
    <property type="term" value="F:catalytic activity"/>
    <property type="evidence" value="ECO:0007669"/>
    <property type="project" value="UniProtKB-ARBA"/>
</dbReference>